<accession>A0A9L0JHL0</accession>
<organism evidence="2 3">
    <name type="scientific">Equus asinus</name>
    <name type="common">Donkey</name>
    <name type="synonym">Equus africanus asinus</name>
    <dbReference type="NCBI Taxonomy" id="9793"/>
    <lineage>
        <taxon>Eukaryota</taxon>
        <taxon>Metazoa</taxon>
        <taxon>Chordata</taxon>
        <taxon>Craniata</taxon>
        <taxon>Vertebrata</taxon>
        <taxon>Euteleostomi</taxon>
        <taxon>Mammalia</taxon>
        <taxon>Eutheria</taxon>
        <taxon>Laurasiatheria</taxon>
        <taxon>Perissodactyla</taxon>
        <taxon>Equidae</taxon>
        <taxon>Equus</taxon>
    </lineage>
</organism>
<dbReference type="Proteomes" id="UP000694387">
    <property type="component" value="Chromosome 3"/>
</dbReference>
<evidence type="ECO:0000256" key="1">
    <source>
        <dbReference type="SAM" id="MobiDB-lite"/>
    </source>
</evidence>
<feature type="compositionally biased region" description="Basic and acidic residues" evidence="1">
    <location>
        <begin position="44"/>
        <end position="68"/>
    </location>
</feature>
<proteinExistence type="predicted"/>
<name>A0A9L0JHL0_EQUAS</name>
<reference evidence="2" key="2">
    <citation type="submission" date="2025-08" db="UniProtKB">
        <authorList>
            <consortium name="Ensembl"/>
        </authorList>
    </citation>
    <scope>IDENTIFICATION</scope>
</reference>
<protein>
    <submittedName>
        <fullName evidence="2">Uncharacterized protein</fullName>
    </submittedName>
</protein>
<dbReference type="Ensembl" id="ENSEAST00005042838.1">
    <property type="protein sequence ID" value="ENSEASP00005048690.1"/>
    <property type="gene ID" value="ENSEASG00005025261.1"/>
</dbReference>
<feature type="compositionally biased region" description="Basic residues" evidence="1">
    <location>
        <begin position="69"/>
        <end position="89"/>
    </location>
</feature>
<keyword evidence="3" id="KW-1185">Reference proteome</keyword>
<reference evidence="2 3" key="1">
    <citation type="journal article" date="2020" name="Nat. Commun.">
        <title>Donkey genomes provide new insights into domestication and selection for coat color.</title>
        <authorList>
            <person name="Wang"/>
            <person name="C."/>
            <person name="Li"/>
            <person name="H."/>
            <person name="Guo"/>
            <person name="Y."/>
            <person name="Huang"/>
            <person name="J."/>
            <person name="Sun"/>
            <person name="Y."/>
            <person name="Min"/>
            <person name="J."/>
            <person name="Wang"/>
            <person name="J."/>
            <person name="Fang"/>
            <person name="X."/>
            <person name="Zhao"/>
            <person name="Z."/>
            <person name="Wang"/>
            <person name="S."/>
            <person name="Zhang"/>
            <person name="Y."/>
            <person name="Liu"/>
            <person name="Q."/>
            <person name="Jiang"/>
            <person name="Q."/>
            <person name="Wang"/>
            <person name="X."/>
            <person name="Guo"/>
            <person name="Y."/>
            <person name="Yang"/>
            <person name="C."/>
            <person name="Wang"/>
            <person name="Y."/>
            <person name="Tian"/>
            <person name="F."/>
            <person name="Zhuang"/>
            <person name="G."/>
            <person name="Fan"/>
            <person name="Y."/>
            <person name="Gao"/>
            <person name="Q."/>
            <person name="Li"/>
            <person name="Y."/>
            <person name="Ju"/>
            <person name="Z."/>
            <person name="Li"/>
            <person name="J."/>
            <person name="Li"/>
            <person name="R."/>
            <person name="Hou"/>
            <person name="M."/>
            <person name="Yang"/>
            <person name="G."/>
            <person name="Liu"/>
            <person name="G."/>
            <person name="Liu"/>
            <person name="W."/>
            <person name="Guo"/>
            <person name="J."/>
            <person name="Pan"/>
            <person name="S."/>
            <person name="Fan"/>
            <person name="G."/>
            <person name="Zhang"/>
            <person name="W."/>
            <person name="Zhang"/>
            <person name="R."/>
            <person name="Yu"/>
            <person name="J."/>
            <person name="Zhang"/>
            <person name="X."/>
            <person name="Yin"/>
            <person name="Q."/>
            <person name="Ji"/>
            <person name="C."/>
            <person name="Jin"/>
            <person name="Y."/>
            <person name="Yue"/>
            <person name="G."/>
            <person name="Liu"/>
            <person name="M."/>
            <person name="Xu"/>
            <person name="J."/>
            <person name="Liu"/>
            <person name="S."/>
            <person name="Jordana"/>
            <person name="J."/>
            <person name="Noce"/>
            <person name="A."/>
            <person name="Amills"/>
            <person name="M."/>
            <person name="Wu"/>
            <person name="D.D."/>
            <person name="Li"/>
            <person name="S."/>
            <person name="Zhou"/>
            <person name="X. and Zhong"/>
            <person name="J."/>
        </authorList>
    </citation>
    <scope>NUCLEOTIDE SEQUENCE [LARGE SCALE GENOMIC DNA]</scope>
</reference>
<dbReference type="Gene3D" id="1.10.8.10">
    <property type="entry name" value="DNA helicase RuvA subunit, C-terminal domain"/>
    <property type="match status" value="1"/>
</dbReference>
<evidence type="ECO:0000313" key="2">
    <source>
        <dbReference type="Ensembl" id="ENSEASP00005048690.1"/>
    </source>
</evidence>
<feature type="compositionally biased region" description="Basic and acidic residues" evidence="1">
    <location>
        <begin position="228"/>
        <end position="241"/>
    </location>
</feature>
<feature type="compositionally biased region" description="Basic residues" evidence="1">
    <location>
        <begin position="25"/>
        <end position="43"/>
    </location>
</feature>
<reference evidence="2" key="3">
    <citation type="submission" date="2025-09" db="UniProtKB">
        <authorList>
            <consortium name="Ensembl"/>
        </authorList>
    </citation>
    <scope>IDENTIFICATION</scope>
</reference>
<evidence type="ECO:0000313" key="3">
    <source>
        <dbReference type="Proteomes" id="UP000694387"/>
    </source>
</evidence>
<sequence>MRGADGRAGQRPRQPGAKTMAAGVRGRRGRAARRRQRGPRRRPHDSARPASERLAGRGPGQERTDGGRRRGGASRAGRVRRALLRRRLAGHCGAGGQRRSGRPLPASPLPAPQWPASRRRRSARLTRPALLAPRRRPPSVRSWPGPRPASRSEAGRAESWGRRRGPRCRRLAARPRRPRTPAAIVFAPGWRGRAVLPGRPRRALELGGARQPGPAEAREAGRRRRGGHDRGAERAAAERGAEAPADIFESAERNYWDQRCPDTTASLEDSNGNLELAVAFLTAKNAKTPQQEETTYYQTVLPGSDRYISVGSQADARP</sequence>
<feature type="region of interest" description="Disordered" evidence="1">
    <location>
        <begin position="204"/>
        <end position="250"/>
    </location>
</feature>
<dbReference type="AlphaFoldDB" id="A0A9L0JHL0"/>
<dbReference type="InterPro" id="IPR009060">
    <property type="entry name" value="UBA-like_sf"/>
</dbReference>
<dbReference type="SUPFAM" id="SSF46934">
    <property type="entry name" value="UBA-like"/>
    <property type="match status" value="1"/>
</dbReference>
<feature type="region of interest" description="Disordered" evidence="1">
    <location>
        <begin position="1"/>
        <end position="167"/>
    </location>
</feature>